<proteinExistence type="predicted"/>
<protein>
    <submittedName>
        <fullName evidence="3">Uncharacterized protein</fullName>
    </submittedName>
</protein>
<evidence type="ECO:0000313" key="4">
    <source>
        <dbReference type="Proteomes" id="UP000031036"/>
    </source>
</evidence>
<feature type="region of interest" description="Disordered" evidence="2">
    <location>
        <begin position="1"/>
        <end position="30"/>
    </location>
</feature>
<dbReference type="EMBL" id="JPKZ01001944">
    <property type="protein sequence ID" value="KHN79163.1"/>
    <property type="molecule type" value="Genomic_DNA"/>
</dbReference>
<evidence type="ECO:0000256" key="1">
    <source>
        <dbReference type="SAM" id="Coils"/>
    </source>
</evidence>
<dbReference type="Proteomes" id="UP000031036">
    <property type="component" value="Unassembled WGS sequence"/>
</dbReference>
<name>A0A0B2VCD4_TOXCA</name>
<dbReference type="AlphaFoldDB" id="A0A0B2VCD4"/>
<sequence>MQTSAVYKPPHNKKEPQAKKSQCSLPSARSMASSAARKLISATRQGSSQIQNTVDHYKYLLEEAKYEIKKLKDAQRSQSAQFRRAIEEEKRKRNSEMGKVIANNKAAQKEHKRILDSLNSVLRDKQRTIQTLIRKISSLEDKRVPRNAITTDWYIGLRAPKWEEEERICEGSTHADAIMQIPQLLCTFAHQVCHCDLSVSSFSCERLFVKMEKCMGQLLWLQCRRAVQ</sequence>
<organism evidence="3 4">
    <name type="scientific">Toxocara canis</name>
    <name type="common">Canine roundworm</name>
    <dbReference type="NCBI Taxonomy" id="6265"/>
    <lineage>
        <taxon>Eukaryota</taxon>
        <taxon>Metazoa</taxon>
        <taxon>Ecdysozoa</taxon>
        <taxon>Nematoda</taxon>
        <taxon>Chromadorea</taxon>
        <taxon>Rhabditida</taxon>
        <taxon>Spirurina</taxon>
        <taxon>Ascaridomorpha</taxon>
        <taxon>Ascaridoidea</taxon>
        <taxon>Toxocaridae</taxon>
        <taxon>Toxocara</taxon>
    </lineage>
</organism>
<feature type="coiled-coil region" evidence="1">
    <location>
        <begin position="115"/>
        <end position="142"/>
    </location>
</feature>
<reference evidence="3 4" key="1">
    <citation type="submission" date="2014-11" db="EMBL/GenBank/DDBJ databases">
        <title>Genetic blueprint of the zoonotic pathogen Toxocara canis.</title>
        <authorList>
            <person name="Zhu X.-Q."/>
            <person name="Korhonen P.K."/>
            <person name="Cai H."/>
            <person name="Young N.D."/>
            <person name="Nejsum P."/>
            <person name="von Samson-Himmelstjerna G."/>
            <person name="Boag P.R."/>
            <person name="Tan P."/>
            <person name="Li Q."/>
            <person name="Min J."/>
            <person name="Yang Y."/>
            <person name="Wang X."/>
            <person name="Fang X."/>
            <person name="Hall R.S."/>
            <person name="Hofmann A."/>
            <person name="Sternberg P.W."/>
            <person name="Jex A.R."/>
            <person name="Gasser R.B."/>
        </authorList>
    </citation>
    <scope>NUCLEOTIDE SEQUENCE [LARGE SCALE GENOMIC DNA]</scope>
    <source>
        <strain evidence="3">PN_DK_2014</strain>
    </source>
</reference>
<evidence type="ECO:0000313" key="3">
    <source>
        <dbReference type="EMBL" id="KHN79163.1"/>
    </source>
</evidence>
<evidence type="ECO:0000256" key="2">
    <source>
        <dbReference type="SAM" id="MobiDB-lite"/>
    </source>
</evidence>
<gene>
    <name evidence="3" type="ORF">Tcan_06322</name>
</gene>
<accession>A0A0B2VCD4</accession>
<keyword evidence="1" id="KW-0175">Coiled coil</keyword>
<keyword evidence="4" id="KW-1185">Reference proteome</keyword>
<comment type="caution">
    <text evidence="3">The sequence shown here is derived from an EMBL/GenBank/DDBJ whole genome shotgun (WGS) entry which is preliminary data.</text>
</comment>
<feature type="coiled-coil region" evidence="1">
    <location>
        <begin position="54"/>
        <end position="81"/>
    </location>
</feature>